<proteinExistence type="predicted"/>
<organism evidence="1">
    <name type="scientific">Brassica cretica</name>
    <name type="common">Mustard</name>
    <dbReference type="NCBI Taxonomy" id="69181"/>
    <lineage>
        <taxon>Eukaryota</taxon>
        <taxon>Viridiplantae</taxon>
        <taxon>Streptophyta</taxon>
        <taxon>Embryophyta</taxon>
        <taxon>Tracheophyta</taxon>
        <taxon>Spermatophyta</taxon>
        <taxon>Magnoliopsida</taxon>
        <taxon>eudicotyledons</taxon>
        <taxon>Gunneridae</taxon>
        <taxon>Pentapetalae</taxon>
        <taxon>rosids</taxon>
        <taxon>malvids</taxon>
        <taxon>Brassicales</taxon>
        <taxon>Brassicaceae</taxon>
        <taxon>Brassiceae</taxon>
        <taxon>Brassica</taxon>
    </lineage>
</organism>
<dbReference type="EMBL" id="QGKY02001015">
    <property type="protein sequence ID" value="KAF2571773.1"/>
    <property type="molecule type" value="Genomic_DNA"/>
</dbReference>
<comment type="caution">
    <text evidence="1">The sequence shown here is derived from an EMBL/GenBank/DDBJ whole genome shotgun (WGS) entry which is preliminary data.</text>
</comment>
<reference evidence="1" key="1">
    <citation type="submission" date="2019-12" db="EMBL/GenBank/DDBJ databases">
        <title>Genome sequencing and annotation of Brassica cretica.</title>
        <authorList>
            <person name="Studholme D.J."/>
            <person name="Sarris P.F."/>
        </authorList>
    </citation>
    <scope>NUCLEOTIDE SEQUENCE</scope>
    <source>
        <strain evidence="1">PFS-102/07</strain>
        <tissue evidence="1">Leaf</tissue>
    </source>
</reference>
<accession>A0A8S9IQT9</accession>
<gene>
    <name evidence="1" type="ORF">F2Q70_00001699</name>
</gene>
<evidence type="ECO:0000313" key="1">
    <source>
        <dbReference type="EMBL" id="KAF2571773.1"/>
    </source>
</evidence>
<name>A0A8S9IQT9_BRACR</name>
<dbReference type="AlphaFoldDB" id="A0A8S9IQT9"/>
<sequence>MLRDEDRKLEKIRDELEIEALELSFCIIAFDEPSILRGREDLRVRDMPETMEQRHEDLWKQIFKVRGGEFFWQLYRRFMKTHQADA</sequence>
<protein>
    <submittedName>
        <fullName evidence="1">Uncharacterized protein</fullName>
    </submittedName>
</protein>